<name>A0ABV1NN85_9CAUL</name>
<evidence type="ECO:0000313" key="1">
    <source>
        <dbReference type="EMBL" id="MEQ7155092.1"/>
    </source>
</evidence>
<comment type="caution">
    <text evidence="1">The sequence shown here is derived from an EMBL/GenBank/DDBJ whole genome shotgun (WGS) entry which is preliminary data.</text>
</comment>
<keyword evidence="2" id="KW-1185">Reference proteome</keyword>
<evidence type="ECO:0000313" key="2">
    <source>
        <dbReference type="Proteomes" id="UP001445732"/>
    </source>
</evidence>
<organism evidence="1 2">
    <name type="scientific">Brevundimonas aurifodinae</name>
    <dbReference type="NCBI Taxonomy" id="1508312"/>
    <lineage>
        <taxon>Bacteria</taxon>
        <taxon>Pseudomonadati</taxon>
        <taxon>Pseudomonadota</taxon>
        <taxon>Alphaproteobacteria</taxon>
        <taxon>Caulobacterales</taxon>
        <taxon>Caulobacteraceae</taxon>
        <taxon>Brevundimonas</taxon>
    </lineage>
</organism>
<dbReference type="RefSeq" id="WP_349684254.1">
    <property type="nucleotide sequence ID" value="NZ_JBEGDD010000005.1"/>
</dbReference>
<protein>
    <submittedName>
        <fullName evidence="1">Uncharacterized protein</fullName>
    </submittedName>
</protein>
<sequence length="216" mass="24066">MANRRTPKPSAAKAVFINCPFDDGFKPLLRAMVFTIISSGYHPRCALDATDGAEMRVGKIATMIGECDWGIHDLSRIEVDAAGIPRFNMPMELGLHLGARLLGEGRHRRKRALILEAEPHRYDAVLSDISGQDIEVHRNDPDQAIRCVRNWLSEHRPHNAAPLPGVAAMQADYRLFQAEVGALLDARRLDPLDELTHSDFLFAVRDWIAVRAEAVA</sequence>
<reference evidence="1 2" key="1">
    <citation type="submission" date="2024-06" db="EMBL/GenBank/DDBJ databases">
        <title>Brevundimonas sp. C11.</title>
        <authorList>
            <person name="Maltman C."/>
        </authorList>
    </citation>
    <scope>NUCLEOTIDE SEQUENCE [LARGE SCALE GENOMIC DNA]</scope>
    <source>
        <strain evidence="1 2">C11</strain>
    </source>
</reference>
<accession>A0ABV1NN85</accession>
<proteinExistence type="predicted"/>
<dbReference type="EMBL" id="JBEGDD010000005">
    <property type="protein sequence ID" value="MEQ7155092.1"/>
    <property type="molecule type" value="Genomic_DNA"/>
</dbReference>
<gene>
    <name evidence="1" type="ORF">ABN401_07690</name>
</gene>
<dbReference type="Proteomes" id="UP001445732">
    <property type="component" value="Unassembled WGS sequence"/>
</dbReference>